<proteinExistence type="predicted"/>
<feature type="non-terminal residue" evidence="1">
    <location>
        <position position="1"/>
    </location>
</feature>
<organism evidence="1 2">
    <name type="scientific">Paenibacillus popilliae ATCC 14706</name>
    <dbReference type="NCBI Taxonomy" id="1212764"/>
    <lineage>
        <taxon>Bacteria</taxon>
        <taxon>Bacillati</taxon>
        <taxon>Bacillota</taxon>
        <taxon>Bacilli</taxon>
        <taxon>Bacillales</taxon>
        <taxon>Paenibacillaceae</taxon>
        <taxon>Paenibacillus</taxon>
    </lineage>
</organism>
<name>M9LAG9_PAEPP</name>
<gene>
    <name evidence="1" type="ORF">PPOP_2000</name>
</gene>
<evidence type="ECO:0000313" key="2">
    <source>
        <dbReference type="Proteomes" id="UP000029453"/>
    </source>
</evidence>
<accession>M9LAG9</accession>
<dbReference type="EMBL" id="BALG01000132">
    <property type="protein sequence ID" value="GAC42642.1"/>
    <property type="molecule type" value="Genomic_DNA"/>
</dbReference>
<dbReference type="AlphaFoldDB" id="M9LAG9"/>
<reference evidence="1 2" key="1">
    <citation type="submission" date="2012-10" db="EMBL/GenBank/DDBJ databases">
        <title>Draft Genome Sequence of Paenibacillus popilliae ATCC 14706T.</title>
        <authorList>
            <person name="Iiyama K."/>
            <person name="Mori K."/>
            <person name="Mon H."/>
            <person name="Chieda Y."/>
            <person name="Lee J.M."/>
            <person name="Kusakabe T."/>
            <person name="Tashiro K."/>
            <person name="Asano S."/>
            <person name="Yasunaga-Aoki C."/>
            <person name="Shimizu S."/>
        </authorList>
    </citation>
    <scope>NUCLEOTIDE SEQUENCE [LARGE SCALE GENOMIC DNA]</scope>
    <source>
        <strain evidence="1 2">ATCC 14706</strain>
    </source>
</reference>
<sequence>NKMVTQLAAMNEKHVEPLLQFFQQSRLEELTVEELAVLENQLLAMMKQKNTERVTDIQQQLKSAADREQEAYNRIGQSARDRVEQHILI</sequence>
<evidence type="ECO:0000313" key="1">
    <source>
        <dbReference type="EMBL" id="GAC42642.1"/>
    </source>
</evidence>
<protein>
    <submittedName>
        <fullName evidence="1">Methyl-accepting chemotaxis protein</fullName>
    </submittedName>
</protein>
<dbReference type="RefSeq" id="WP_006286123.1">
    <property type="nucleotide sequence ID" value="NZ_BALG01000132.1"/>
</dbReference>
<keyword evidence="2" id="KW-1185">Reference proteome</keyword>
<comment type="caution">
    <text evidence="1">The sequence shown here is derived from an EMBL/GenBank/DDBJ whole genome shotgun (WGS) entry which is preliminary data.</text>
</comment>
<dbReference type="Proteomes" id="UP000029453">
    <property type="component" value="Unassembled WGS sequence"/>
</dbReference>